<dbReference type="Pfam" id="PF00583">
    <property type="entry name" value="Acetyltransf_1"/>
    <property type="match status" value="1"/>
</dbReference>
<name>A0A3Q9F2K2_9STRE</name>
<evidence type="ECO:0000313" key="3">
    <source>
        <dbReference type="Proteomes" id="UP000272924"/>
    </source>
</evidence>
<proteinExistence type="predicted"/>
<feature type="domain" description="N-acetyltransferase" evidence="1">
    <location>
        <begin position="2"/>
        <end position="156"/>
    </location>
</feature>
<dbReference type="InterPro" id="IPR016181">
    <property type="entry name" value="Acyl_CoA_acyltransferase"/>
</dbReference>
<dbReference type="PROSITE" id="PS51186">
    <property type="entry name" value="GNAT"/>
    <property type="match status" value="1"/>
</dbReference>
<dbReference type="EMBL" id="CP034543">
    <property type="protein sequence ID" value="AZQ41172.1"/>
    <property type="molecule type" value="Genomic_DNA"/>
</dbReference>
<dbReference type="KEGG" id="spei:EHW89_01285"/>
<evidence type="ECO:0000313" key="2">
    <source>
        <dbReference type="EMBL" id="AZQ41172.1"/>
    </source>
</evidence>
<gene>
    <name evidence="2" type="ORF">EHW89_01285</name>
</gene>
<accession>A0A3Q9F2K2</accession>
<protein>
    <submittedName>
        <fullName evidence="2">GNAT family N-acetyltransferase</fullName>
    </submittedName>
</protein>
<dbReference type="RefSeq" id="WP_022527003.1">
    <property type="nucleotide sequence ID" value="NZ_CP034543.1"/>
</dbReference>
<dbReference type="AlphaFoldDB" id="A0A3Q9F2K2"/>
<dbReference type="CDD" id="cd04301">
    <property type="entry name" value="NAT_SF"/>
    <property type="match status" value="1"/>
</dbReference>
<keyword evidence="3" id="KW-1185">Reference proteome</keyword>
<dbReference type="InterPro" id="IPR000182">
    <property type="entry name" value="GNAT_dom"/>
</dbReference>
<dbReference type="GO" id="GO:0016747">
    <property type="term" value="F:acyltransferase activity, transferring groups other than amino-acyl groups"/>
    <property type="evidence" value="ECO:0007669"/>
    <property type="project" value="InterPro"/>
</dbReference>
<evidence type="ECO:0000259" key="1">
    <source>
        <dbReference type="PROSITE" id="PS51186"/>
    </source>
</evidence>
<dbReference type="SUPFAM" id="SSF55729">
    <property type="entry name" value="Acyl-CoA N-acyltransferases (Nat)"/>
    <property type="match status" value="1"/>
</dbReference>
<dbReference type="Proteomes" id="UP000272924">
    <property type="component" value="Chromosome"/>
</dbReference>
<sequence>MIHIEQAEATDLETIISIQRASFKAVYEKYHDQYDPYLEDRERIKWKLVERLNSFYYFVKDDEKIVGFLRLQTNDERTKGWLGTAAILPQYQRKGYGYEGIRLLEKKFPTITQWDLCTVFQDEPMVKFYEKCGYHQMHTEPEQEGMDMVYMTKSIKRKE</sequence>
<dbReference type="Gene3D" id="3.40.630.30">
    <property type="match status" value="1"/>
</dbReference>
<organism evidence="2 3">
    <name type="scientific">Streptococcus periodonticum</name>
    <dbReference type="NCBI Taxonomy" id="2490633"/>
    <lineage>
        <taxon>Bacteria</taxon>
        <taxon>Bacillati</taxon>
        <taxon>Bacillota</taxon>
        <taxon>Bacilli</taxon>
        <taxon>Lactobacillales</taxon>
        <taxon>Streptococcaceae</taxon>
        <taxon>Streptococcus</taxon>
    </lineage>
</organism>
<reference evidence="3" key="1">
    <citation type="submission" date="2018-12" db="EMBL/GenBank/DDBJ databases">
        <title>Genome sequencing of Streptococcus sp. KCOM 2412 (= ChDC F135).</title>
        <authorList>
            <person name="Kook J.-K."/>
            <person name="Park S.-N."/>
            <person name="Lim Y.K."/>
        </authorList>
    </citation>
    <scope>NUCLEOTIDE SEQUENCE [LARGE SCALE GENOMIC DNA]</scope>
    <source>
        <strain evidence="3">KCOM 2412</strain>
    </source>
</reference>
<keyword evidence="2" id="KW-0808">Transferase</keyword>